<evidence type="ECO:0000313" key="2">
    <source>
        <dbReference type="EMBL" id="TPG64085.1"/>
    </source>
</evidence>
<proteinExistence type="predicted"/>
<keyword evidence="3" id="KW-1185">Reference proteome</keyword>
<accession>A0A502GQT1</accession>
<sequence>MAKQKFKVTNWSAYNKVLINRGSLIFWIDESTIQATQVKINMTITQRLFLVFSLLSASLISLVIIAVLVVMAFQLRFQYVQSNIVLSIIDLGKMVDASNQLIIWMYRHQSETEPTKQADVEKKLSELVSNLKNLNQYYLDNDISSGRDRQMTELGFATIQDIQNKLPTFLKGSREQNDAVSLRELHGNTGIGETARRLISGYMEQLQLNVDIGDTLKNQNIQIYQLTLLAMIAGSAIVITILVLFTMQTVVVNKNWPRL</sequence>
<protein>
    <submittedName>
        <fullName evidence="2">Uncharacterized protein</fullName>
    </submittedName>
</protein>
<feature type="transmembrane region" description="Helical" evidence="1">
    <location>
        <begin position="223"/>
        <end position="245"/>
    </location>
</feature>
<organism evidence="2 3">
    <name type="scientific">Ewingella americana</name>
    <dbReference type="NCBI Taxonomy" id="41202"/>
    <lineage>
        <taxon>Bacteria</taxon>
        <taxon>Pseudomonadati</taxon>
        <taxon>Pseudomonadota</taxon>
        <taxon>Gammaproteobacteria</taxon>
        <taxon>Enterobacterales</taxon>
        <taxon>Yersiniaceae</taxon>
        <taxon>Ewingella</taxon>
    </lineage>
</organism>
<evidence type="ECO:0000313" key="3">
    <source>
        <dbReference type="Proteomes" id="UP000317663"/>
    </source>
</evidence>
<dbReference type="Proteomes" id="UP000317663">
    <property type="component" value="Unassembled WGS sequence"/>
</dbReference>
<keyword evidence="1" id="KW-1133">Transmembrane helix</keyword>
<dbReference type="OrthoDB" id="9147953at2"/>
<name>A0A502GQT1_9GAMM</name>
<reference evidence="2 3" key="1">
    <citation type="journal article" date="2019" name="Environ. Microbiol.">
        <title>Species interactions and distinct microbial communities in high Arctic permafrost affected cryosols are associated with the CH4 and CO2 gas fluxes.</title>
        <authorList>
            <person name="Altshuler I."/>
            <person name="Hamel J."/>
            <person name="Turney S."/>
            <person name="Magnuson E."/>
            <person name="Levesque R."/>
            <person name="Greer C."/>
            <person name="Whyte L.G."/>
        </authorList>
    </citation>
    <scope>NUCLEOTIDE SEQUENCE [LARGE SCALE GENOMIC DNA]</scope>
    <source>
        <strain evidence="2 3">E4</strain>
    </source>
</reference>
<comment type="caution">
    <text evidence="2">The sequence shown here is derived from an EMBL/GenBank/DDBJ whole genome shotgun (WGS) entry which is preliminary data.</text>
</comment>
<dbReference type="AlphaFoldDB" id="A0A502GQT1"/>
<keyword evidence="1" id="KW-0472">Membrane</keyword>
<feature type="transmembrane region" description="Helical" evidence="1">
    <location>
        <begin position="48"/>
        <end position="73"/>
    </location>
</feature>
<gene>
    <name evidence="2" type="ORF">EAH77_04475</name>
</gene>
<dbReference type="EMBL" id="RCZD01000002">
    <property type="protein sequence ID" value="TPG64085.1"/>
    <property type="molecule type" value="Genomic_DNA"/>
</dbReference>
<keyword evidence="1" id="KW-0812">Transmembrane</keyword>
<evidence type="ECO:0000256" key="1">
    <source>
        <dbReference type="SAM" id="Phobius"/>
    </source>
</evidence>